<keyword evidence="3" id="KW-1185">Reference proteome</keyword>
<organism evidence="2 3">
    <name type="scientific">Blattamonas nauphoetae</name>
    <dbReference type="NCBI Taxonomy" id="2049346"/>
    <lineage>
        <taxon>Eukaryota</taxon>
        <taxon>Metamonada</taxon>
        <taxon>Preaxostyla</taxon>
        <taxon>Oxymonadida</taxon>
        <taxon>Blattamonas</taxon>
    </lineage>
</organism>
<protein>
    <submittedName>
        <fullName evidence="2">Uncharacterized protein</fullName>
    </submittedName>
</protein>
<name>A0ABQ9XKX0_9EUKA</name>
<sequence>MSCSEKSRITPRRSLSFINSSNIRSSLSVQSASCPPSHRNRRDTHQTSFRRAADSSASVCRHAVPLIDTPLPVLFSRVCTVEPHNLSRRRGENASIEWTCTTTYLPTHLCPPISNLASEDSLAKVKLKIQEDLSHRASTGLRCLDPFAHFLTRRIPASRNTNAQEMTLPSPSLNCHRRSRYKAADNELSYGLFVSSADVTADSTSDFDELYSNFGLAVLFEFVRDAQIILIDRVYR</sequence>
<evidence type="ECO:0000313" key="3">
    <source>
        <dbReference type="Proteomes" id="UP001281761"/>
    </source>
</evidence>
<proteinExistence type="predicted"/>
<gene>
    <name evidence="2" type="ORF">BLNAU_12057</name>
</gene>
<comment type="caution">
    <text evidence="2">The sequence shown here is derived from an EMBL/GenBank/DDBJ whole genome shotgun (WGS) entry which is preliminary data.</text>
</comment>
<evidence type="ECO:0000256" key="1">
    <source>
        <dbReference type="SAM" id="MobiDB-lite"/>
    </source>
</evidence>
<accession>A0ABQ9XKX0</accession>
<feature type="region of interest" description="Disordered" evidence="1">
    <location>
        <begin position="28"/>
        <end position="50"/>
    </location>
</feature>
<dbReference type="Proteomes" id="UP001281761">
    <property type="component" value="Unassembled WGS sequence"/>
</dbReference>
<evidence type="ECO:0000313" key="2">
    <source>
        <dbReference type="EMBL" id="KAK2953068.1"/>
    </source>
</evidence>
<reference evidence="2 3" key="1">
    <citation type="journal article" date="2022" name="bioRxiv">
        <title>Genomics of Preaxostyla Flagellates Illuminates Evolutionary Transitions and the Path Towards Mitochondrial Loss.</title>
        <authorList>
            <person name="Novak L.V.F."/>
            <person name="Treitli S.C."/>
            <person name="Pyrih J."/>
            <person name="Halakuc P."/>
            <person name="Pipaliya S.V."/>
            <person name="Vacek V."/>
            <person name="Brzon O."/>
            <person name="Soukal P."/>
            <person name="Eme L."/>
            <person name="Dacks J.B."/>
            <person name="Karnkowska A."/>
            <person name="Elias M."/>
            <person name="Hampl V."/>
        </authorList>
    </citation>
    <scope>NUCLEOTIDE SEQUENCE [LARGE SCALE GENOMIC DNA]</scope>
    <source>
        <strain evidence="2">NAU3</strain>
        <tissue evidence="2">Gut</tissue>
    </source>
</reference>
<dbReference type="EMBL" id="JARBJD010000096">
    <property type="protein sequence ID" value="KAK2953068.1"/>
    <property type="molecule type" value="Genomic_DNA"/>
</dbReference>